<dbReference type="PANTHER" id="PTHR39387:SF1">
    <property type="entry name" value="SHAVENOID, ISOFORM B"/>
    <property type="match status" value="1"/>
</dbReference>
<dbReference type="PANTHER" id="PTHR39387">
    <property type="entry name" value="SHAVENOID, ISOFORM B"/>
    <property type="match status" value="1"/>
</dbReference>
<dbReference type="OrthoDB" id="5822275at2759"/>
<evidence type="ECO:0000313" key="5">
    <source>
        <dbReference type="EMBL" id="CAD5219740.1"/>
    </source>
</evidence>
<accession>A0A811KVA3</accession>
<evidence type="ECO:0000259" key="4">
    <source>
        <dbReference type="Pfam" id="PF23328"/>
    </source>
</evidence>
<keyword evidence="2" id="KW-1133">Transmembrane helix</keyword>
<protein>
    <recommendedName>
        <fullName evidence="4">Shavenoid isoform B-like N-terminal domain-containing protein</fullName>
    </recommendedName>
</protein>
<feature type="compositionally biased region" description="Pro residues" evidence="1">
    <location>
        <begin position="469"/>
        <end position="484"/>
    </location>
</feature>
<feature type="domain" description="Shavenoid isoform B-like N-terminal" evidence="4">
    <location>
        <begin position="28"/>
        <end position="87"/>
    </location>
</feature>
<dbReference type="GO" id="GO:0005938">
    <property type="term" value="C:cell cortex"/>
    <property type="evidence" value="ECO:0007669"/>
    <property type="project" value="TreeGrafter"/>
</dbReference>
<dbReference type="Proteomes" id="UP000614601">
    <property type="component" value="Unassembled WGS sequence"/>
</dbReference>
<keyword evidence="2" id="KW-0472">Membrane</keyword>
<evidence type="ECO:0000256" key="2">
    <source>
        <dbReference type="SAM" id="Phobius"/>
    </source>
</evidence>
<dbReference type="InterPro" id="IPR057507">
    <property type="entry name" value="Sha_B-like_N"/>
</dbReference>
<comment type="caution">
    <text evidence="5">The sequence shown here is derived from an EMBL/GenBank/DDBJ whole genome shotgun (WGS) entry which is preliminary data.</text>
</comment>
<keyword evidence="3" id="KW-0732">Signal</keyword>
<dbReference type="EMBL" id="CAJFDH010000004">
    <property type="protein sequence ID" value="CAD5219740.1"/>
    <property type="molecule type" value="Genomic_DNA"/>
</dbReference>
<feature type="compositionally biased region" description="Polar residues" evidence="1">
    <location>
        <begin position="404"/>
        <end position="415"/>
    </location>
</feature>
<dbReference type="Pfam" id="PF23328">
    <property type="entry name" value="Sha_B_N"/>
    <property type="match status" value="1"/>
</dbReference>
<dbReference type="AlphaFoldDB" id="A0A811KVA3"/>
<gene>
    <name evidence="5" type="ORF">BOKJ2_LOCUS8595</name>
</gene>
<reference evidence="5" key="1">
    <citation type="submission" date="2020-09" db="EMBL/GenBank/DDBJ databases">
        <authorList>
            <person name="Kikuchi T."/>
        </authorList>
    </citation>
    <scope>NUCLEOTIDE SEQUENCE</scope>
    <source>
        <strain evidence="5">SH1</strain>
    </source>
</reference>
<evidence type="ECO:0000313" key="6">
    <source>
        <dbReference type="Proteomes" id="UP000614601"/>
    </source>
</evidence>
<evidence type="ECO:0000256" key="3">
    <source>
        <dbReference type="SAM" id="SignalP"/>
    </source>
</evidence>
<proteinExistence type="predicted"/>
<feature type="transmembrane region" description="Helical" evidence="2">
    <location>
        <begin position="225"/>
        <end position="248"/>
    </location>
</feature>
<feature type="signal peptide" evidence="3">
    <location>
        <begin position="1"/>
        <end position="15"/>
    </location>
</feature>
<evidence type="ECO:0000256" key="1">
    <source>
        <dbReference type="SAM" id="MobiDB-lite"/>
    </source>
</evidence>
<name>A0A811KVA3_9BILA</name>
<keyword evidence="6" id="KW-1185">Reference proteome</keyword>
<dbReference type="Proteomes" id="UP000783686">
    <property type="component" value="Unassembled WGS sequence"/>
</dbReference>
<keyword evidence="2" id="KW-0812">Transmembrane</keyword>
<feature type="chain" id="PRO_5036408406" description="Shavenoid isoform B-like N-terminal domain-containing protein" evidence="3">
    <location>
        <begin position="16"/>
        <end position="527"/>
    </location>
</feature>
<dbReference type="EMBL" id="CAJFCW020000004">
    <property type="protein sequence ID" value="CAG9112830.1"/>
    <property type="molecule type" value="Genomic_DNA"/>
</dbReference>
<feature type="region of interest" description="Disordered" evidence="1">
    <location>
        <begin position="404"/>
        <end position="499"/>
    </location>
</feature>
<sequence>MWPLLLILLWRSGEGKSFISQPLTTSLWSQVRRSNTQSDLIVPSLCSLPCDRVFHAQRYGNTSDCLCECPEETPIFLQTLGQCIQRIEACARTVKFSESDIPVIELPKRLSKINFENKVLWKESGIKIKANSGARCNVTSVQYLSLDQSWIELSPDIIYPSWDKEAVFRWNGTASDNNLLEGSLVLVNLNCFGTLKDAHCLTFRVNGVLDNSSQEDEPKSNRAEIFIIILLITLLLLTIAGAVVLWNVCWKMKKNQLITGLQLQFLYRLKQEKDMAEAAQHYQALANAALNNEHQKEDQANPNRAHILAKRKLFFSPEFFEEEHMKSPPPMADQFLLDLRRMVKIARQRIQQQRHVPSLSTIKEEPPELFEPYMKMARKQEKTKAVVTEKEPAKLTDQVNSLNNNTIVNSSTDAAQETKENTVPSPEVQPPTIKRNKSQSRIPVNNKYKTKSPKLNPKFIIPTTSPVMDSPPPLPPRNPPPPIPSKYRSKESSPPDRYAIFPSELSLKKSLPRRNRKFDERVIANEV</sequence>
<organism evidence="5 6">
    <name type="scientific">Bursaphelenchus okinawaensis</name>
    <dbReference type="NCBI Taxonomy" id="465554"/>
    <lineage>
        <taxon>Eukaryota</taxon>
        <taxon>Metazoa</taxon>
        <taxon>Ecdysozoa</taxon>
        <taxon>Nematoda</taxon>
        <taxon>Chromadorea</taxon>
        <taxon>Rhabditida</taxon>
        <taxon>Tylenchina</taxon>
        <taxon>Tylenchomorpha</taxon>
        <taxon>Aphelenchoidea</taxon>
        <taxon>Aphelenchoididae</taxon>
        <taxon>Bursaphelenchus</taxon>
    </lineage>
</organism>